<evidence type="ECO:0000313" key="1">
    <source>
        <dbReference type="EMBL" id="KAF5771189.1"/>
    </source>
</evidence>
<evidence type="ECO:0000313" key="2">
    <source>
        <dbReference type="EMBL" id="OTF99808.1"/>
    </source>
</evidence>
<organism evidence="2 3">
    <name type="scientific">Helianthus annuus</name>
    <name type="common">Common sunflower</name>
    <dbReference type="NCBI Taxonomy" id="4232"/>
    <lineage>
        <taxon>Eukaryota</taxon>
        <taxon>Viridiplantae</taxon>
        <taxon>Streptophyta</taxon>
        <taxon>Embryophyta</taxon>
        <taxon>Tracheophyta</taxon>
        <taxon>Spermatophyta</taxon>
        <taxon>Magnoliopsida</taxon>
        <taxon>eudicotyledons</taxon>
        <taxon>Gunneridae</taxon>
        <taxon>Pentapetalae</taxon>
        <taxon>asterids</taxon>
        <taxon>campanulids</taxon>
        <taxon>Asterales</taxon>
        <taxon>Asteraceae</taxon>
        <taxon>Asteroideae</taxon>
        <taxon>Heliantheae alliance</taxon>
        <taxon>Heliantheae</taxon>
        <taxon>Helianthus</taxon>
    </lineage>
</organism>
<dbReference type="EMBL" id="MNCJ02000329">
    <property type="protein sequence ID" value="KAF5771189.1"/>
    <property type="molecule type" value="Genomic_DNA"/>
</dbReference>
<dbReference type="Gramene" id="mRNA:HanXRQr2_Chr14g0667771">
    <property type="protein sequence ID" value="mRNA:HanXRQr2_Chr14g0667771"/>
    <property type="gene ID" value="HanXRQr2_Chr14g0667771"/>
</dbReference>
<name>A0A251SME8_HELAN</name>
<keyword evidence="3" id="KW-1185">Reference proteome</keyword>
<reference evidence="1" key="3">
    <citation type="submission" date="2020-06" db="EMBL/GenBank/DDBJ databases">
        <title>Helianthus annuus Genome sequencing and assembly Release 2.</title>
        <authorList>
            <person name="Gouzy J."/>
            <person name="Langlade N."/>
            <person name="Munos S."/>
        </authorList>
    </citation>
    <scope>NUCLEOTIDE SEQUENCE</scope>
    <source>
        <tissue evidence="1">Leaves</tissue>
    </source>
</reference>
<reference evidence="1 3" key="1">
    <citation type="journal article" date="2017" name="Nature">
        <title>The sunflower genome provides insights into oil metabolism, flowering and Asterid evolution.</title>
        <authorList>
            <person name="Badouin H."/>
            <person name="Gouzy J."/>
            <person name="Grassa C.J."/>
            <person name="Murat F."/>
            <person name="Staton S.E."/>
            <person name="Cottret L."/>
            <person name="Lelandais-Briere C."/>
            <person name="Owens G.L."/>
            <person name="Carrere S."/>
            <person name="Mayjonade B."/>
            <person name="Legrand L."/>
            <person name="Gill N."/>
            <person name="Kane N.C."/>
            <person name="Bowers J.E."/>
            <person name="Hubner S."/>
            <person name="Bellec A."/>
            <person name="Berard A."/>
            <person name="Berges H."/>
            <person name="Blanchet N."/>
            <person name="Boniface M.C."/>
            <person name="Brunel D."/>
            <person name="Catrice O."/>
            <person name="Chaidir N."/>
            <person name="Claudel C."/>
            <person name="Donnadieu C."/>
            <person name="Faraut T."/>
            <person name="Fievet G."/>
            <person name="Helmstetter N."/>
            <person name="King M."/>
            <person name="Knapp S.J."/>
            <person name="Lai Z."/>
            <person name="Le Paslier M.C."/>
            <person name="Lippi Y."/>
            <person name="Lorenzon L."/>
            <person name="Mandel J.R."/>
            <person name="Marage G."/>
            <person name="Marchand G."/>
            <person name="Marquand E."/>
            <person name="Bret-Mestries E."/>
            <person name="Morien E."/>
            <person name="Nambeesan S."/>
            <person name="Nguyen T."/>
            <person name="Pegot-Espagnet P."/>
            <person name="Pouilly N."/>
            <person name="Raftis F."/>
            <person name="Sallet E."/>
            <person name="Schiex T."/>
            <person name="Thomas J."/>
            <person name="Vandecasteele C."/>
            <person name="Vares D."/>
            <person name="Vear F."/>
            <person name="Vautrin S."/>
            <person name="Crespi M."/>
            <person name="Mangin B."/>
            <person name="Burke J.M."/>
            <person name="Salse J."/>
            <person name="Munos S."/>
            <person name="Vincourt P."/>
            <person name="Rieseberg L.H."/>
            <person name="Langlade N.B."/>
        </authorList>
    </citation>
    <scope>NUCLEOTIDE SEQUENCE [LARGE SCALE GENOMIC DNA]</scope>
    <source>
        <strain evidence="3">cv. SF193</strain>
        <tissue evidence="1">Leaves</tissue>
    </source>
</reference>
<evidence type="ECO:0000313" key="3">
    <source>
        <dbReference type="Proteomes" id="UP000215914"/>
    </source>
</evidence>
<dbReference type="InParanoid" id="A0A251SME8"/>
<dbReference type="AlphaFoldDB" id="A0A251SME8"/>
<protein>
    <submittedName>
        <fullName evidence="2">Uncharacterized protein</fullName>
    </submittedName>
</protein>
<gene>
    <name evidence="2" type="ORF">HannXRQ_Chr14g0460641</name>
    <name evidence="1" type="ORF">HanXRQr2_Chr14g0667771</name>
</gene>
<dbReference type="EMBL" id="CM007903">
    <property type="protein sequence ID" value="OTF99808.1"/>
    <property type="molecule type" value="Genomic_DNA"/>
</dbReference>
<dbReference type="Proteomes" id="UP000215914">
    <property type="component" value="Chromosome 14"/>
</dbReference>
<accession>A0A251SME8</accession>
<proteinExistence type="predicted"/>
<reference evidence="2" key="2">
    <citation type="submission" date="2017-02" db="EMBL/GenBank/DDBJ databases">
        <title>Sunflower complete genome.</title>
        <authorList>
            <person name="Langlade N."/>
            <person name="Munos S."/>
        </authorList>
    </citation>
    <scope>NUCLEOTIDE SEQUENCE [LARGE SCALE GENOMIC DNA]</scope>
    <source>
        <tissue evidence="2">Leaves</tissue>
    </source>
</reference>
<sequence length="68" mass="7394">MITSGLCEAIWDRSGFDSSMERAEYDESIGMWRVKSVGMKGEEVEYVCSLRMASCGCRRECGGGGAGD</sequence>